<comment type="caution">
    <text evidence="1">The sequence shown here is derived from an EMBL/GenBank/DDBJ whole genome shotgun (WGS) entry which is preliminary data.</text>
</comment>
<reference evidence="1" key="1">
    <citation type="journal article" date="2015" name="Nature">
        <title>Complex archaea that bridge the gap between prokaryotes and eukaryotes.</title>
        <authorList>
            <person name="Spang A."/>
            <person name="Saw J.H."/>
            <person name="Jorgensen S.L."/>
            <person name="Zaremba-Niedzwiedzka K."/>
            <person name="Martijn J."/>
            <person name="Lind A.E."/>
            <person name="van Eijk R."/>
            <person name="Schleper C."/>
            <person name="Guy L."/>
            <person name="Ettema T.J."/>
        </authorList>
    </citation>
    <scope>NUCLEOTIDE SEQUENCE</scope>
</reference>
<accession>A0A0F9JGF3</accession>
<evidence type="ECO:0000313" key="1">
    <source>
        <dbReference type="EMBL" id="KKM04851.1"/>
    </source>
</evidence>
<proteinExistence type="predicted"/>
<dbReference type="EMBL" id="LAZR01016360">
    <property type="protein sequence ID" value="KKM04851.1"/>
    <property type="molecule type" value="Genomic_DNA"/>
</dbReference>
<organism evidence="1">
    <name type="scientific">marine sediment metagenome</name>
    <dbReference type="NCBI Taxonomy" id="412755"/>
    <lineage>
        <taxon>unclassified sequences</taxon>
        <taxon>metagenomes</taxon>
        <taxon>ecological metagenomes</taxon>
    </lineage>
</organism>
<name>A0A0F9JGF3_9ZZZZ</name>
<gene>
    <name evidence="1" type="ORF">LCGC14_1760060</name>
</gene>
<sequence length="106" mass="11711">MTDTHKESREVLQVRLTDWSIDTIEITSTQLPLEQERPPTVEITEKQLNRLVIEEVLGVSAQAQKDTAEVKQLRQQVAKDIAGIKKAGGAVLIPPGIAGRDENDGR</sequence>
<dbReference type="AlphaFoldDB" id="A0A0F9JGF3"/>
<protein>
    <submittedName>
        <fullName evidence="1">Uncharacterized protein</fullName>
    </submittedName>
</protein>